<evidence type="ECO:0000259" key="7">
    <source>
        <dbReference type="Pfam" id="PF00294"/>
    </source>
</evidence>
<feature type="compositionally biased region" description="Basic residues" evidence="6">
    <location>
        <begin position="927"/>
        <end position="950"/>
    </location>
</feature>
<dbReference type="PANTHER" id="PTHR42909">
    <property type="entry name" value="ZGC:136858"/>
    <property type="match status" value="1"/>
</dbReference>
<keyword evidence="3" id="KW-0464">Manganese</keyword>
<feature type="domain" description="Carbohydrate kinase PfkB" evidence="7">
    <location>
        <begin position="411"/>
        <end position="599"/>
    </location>
</feature>
<dbReference type="SUPFAM" id="SSF110581">
    <property type="entry name" value="Indigoidine synthase A-like"/>
    <property type="match status" value="1"/>
</dbReference>
<gene>
    <name evidence="8" type="ORF">GRF29_96g1627818</name>
</gene>
<dbReference type="InterPro" id="IPR029056">
    <property type="entry name" value="Ribokinase-like"/>
</dbReference>
<keyword evidence="9" id="KW-1185">Reference proteome</keyword>
<dbReference type="InterPro" id="IPR011611">
    <property type="entry name" value="PfkB_dom"/>
</dbReference>
<dbReference type="GO" id="GO:0046872">
    <property type="term" value="F:metal ion binding"/>
    <property type="evidence" value="ECO:0007669"/>
    <property type="project" value="UniProtKB-KW"/>
</dbReference>
<protein>
    <recommendedName>
        <fullName evidence="7">Carbohydrate kinase PfkB domain-containing protein</fullName>
    </recommendedName>
</protein>
<keyword evidence="2" id="KW-0378">Hydrolase</keyword>
<dbReference type="Pfam" id="PF04227">
    <property type="entry name" value="Indigoidine_A"/>
    <property type="match status" value="1"/>
</dbReference>
<feature type="compositionally biased region" description="Basic and acidic residues" evidence="6">
    <location>
        <begin position="851"/>
        <end position="867"/>
    </location>
</feature>
<proteinExistence type="inferred from homology"/>
<evidence type="ECO:0000256" key="5">
    <source>
        <dbReference type="ARBA" id="ARBA00023295"/>
    </source>
</evidence>
<dbReference type="HAMAP" id="MF_01876">
    <property type="entry name" value="PsiMP_glycosidase"/>
    <property type="match status" value="1"/>
</dbReference>
<evidence type="ECO:0000256" key="6">
    <source>
        <dbReference type="SAM" id="MobiDB-lite"/>
    </source>
</evidence>
<dbReference type="GO" id="GO:0005737">
    <property type="term" value="C:cytoplasm"/>
    <property type="evidence" value="ECO:0007669"/>
    <property type="project" value="TreeGrafter"/>
</dbReference>
<accession>A0AAN6LVZ1</accession>
<dbReference type="AlphaFoldDB" id="A0AAN6LVZ1"/>
<organism evidence="8 9">
    <name type="scientific">Pseudopithomyces chartarum</name>
    <dbReference type="NCBI Taxonomy" id="1892770"/>
    <lineage>
        <taxon>Eukaryota</taxon>
        <taxon>Fungi</taxon>
        <taxon>Dikarya</taxon>
        <taxon>Ascomycota</taxon>
        <taxon>Pezizomycotina</taxon>
        <taxon>Dothideomycetes</taxon>
        <taxon>Pleosporomycetidae</taxon>
        <taxon>Pleosporales</taxon>
        <taxon>Massarineae</taxon>
        <taxon>Didymosphaeriaceae</taxon>
        <taxon>Pseudopithomyces</taxon>
    </lineage>
</organism>
<evidence type="ECO:0000256" key="2">
    <source>
        <dbReference type="ARBA" id="ARBA00022801"/>
    </source>
</evidence>
<dbReference type="GO" id="GO:0016798">
    <property type="term" value="F:hydrolase activity, acting on glycosyl bonds"/>
    <property type="evidence" value="ECO:0007669"/>
    <property type="project" value="UniProtKB-KW"/>
</dbReference>
<dbReference type="Gene3D" id="3.40.1790.10">
    <property type="entry name" value="Indigoidine synthase domain"/>
    <property type="match status" value="1"/>
</dbReference>
<keyword evidence="1" id="KW-0479">Metal-binding</keyword>
<dbReference type="PANTHER" id="PTHR42909:SF1">
    <property type="entry name" value="CARBOHYDRATE KINASE PFKB DOMAIN-CONTAINING PROTEIN"/>
    <property type="match status" value="1"/>
</dbReference>
<keyword evidence="5" id="KW-0326">Glycosidase</keyword>
<dbReference type="SUPFAM" id="SSF53613">
    <property type="entry name" value="Ribokinase-like"/>
    <property type="match status" value="1"/>
</dbReference>
<name>A0AAN6LVZ1_9PLEO</name>
<dbReference type="Pfam" id="PF00294">
    <property type="entry name" value="PfkB"/>
    <property type="match status" value="1"/>
</dbReference>
<evidence type="ECO:0000313" key="9">
    <source>
        <dbReference type="Proteomes" id="UP001280581"/>
    </source>
</evidence>
<dbReference type="Proteomes" id="UP001280581">
    <property type="component" value="Unassembled WGS sequence"/>
</dbReference>
<evidence type="ECO:0000256" key="1">
    <source>
        <dbReference type="ARBA" id="ARBA00022723"/>
    </source>
</evidence>
<sequence length="1102" mass="119413">MRPFLQTPRRLRLPSSRATFRGLGRRHLTNNGFFRVSEEVREALHSNKPVVALETTIYTHGFPYPENVALASLLESVVRVNGGVPATIGILDGVARVGMDPEELIRLTESAGKSTTLKLSRRDLSYVGGQRLVGKDYNGGTTISATMLLAHLAGIKIFGTGGFGGVHRGAESSMDISADLTEMGRTPVAVVSSGCKSFLDIPRTLEYLETEGAYVGTFADGRKGNVDFPAFWSRDSGVKSPTTVQDEIEAAAIIYAQHSLNISSGLLFANPVPAESAIPKKTMDVVIEEAIRQATAAGITGKDNTPFVLAKVKELTKGASIPANRALIESNSQSKKKPKGERPNLPLRETLWLIPASTVEDPLSNASLSSTTSTSPSSTASSEPEIVVAGALAVDFSCDYAPLDNSLDQLEPVLHTSNPAVVNQTLGGVAHNIAKAAHLLGASVQLKSAVGDDLTGHAALNQLSDEGMSTVGIQTLPSPARTAQYVAINNVNKDLTIAMADMKILENIPKSNFATMLALPSTPQILVADANWDAASLHQWLALRHSSSGTDAPTTIFEPVSTAKALRIFPADPKKTITYPLVDVITPNELELQALHNHAYSLGLFEAPSWFNTIDALGIPSSGLRVPLVHTTSRAIVDAGLPQQAIKLLPFFPTILTKLGPQGVLLVQVLRTDDPLLSSADEAQSASRRNGEGQASARVHWSGAEGGRVNLEEQGELTNEVLKMCYALLSTCSLCTWLHTITYPRCSHARAYAISPPACPHRMQRRSKPDGLCEACKIQVKTRKPTTQPTVPKANAKHQVKLPSEKVVQQRRKDSLSMTPCDVRIHFRDTEVGVVEERDKVRTVDLNSETAPKEIKSGDEGTNDHKSGPITTRRTRRARLQGKPLITQGASDEDTDADVYIDSESTTASVSTAVTLTSDEDLVPWKRGPRTKTRAQKHASQRIRPGRRSRSPGAFERLHAIAPPAAVKKGRRGRPPKQKIIWPDRIDAEAFDQVVQERNMMKVRGRAPRGRPARRNMNLTARSPVQIKEPAPPLTYFEKTVCGSQVVEKPKPGYHRESQMPAVDNVGKSGVYSRDETIALGGESDLARIIALEALQRDKKWR</sequence>
<dbReference type="GO" id="GO:0004730">
    <property type="term" value="F:pseudouridylate synthase activity"/>
    <property type="evidence" value="ECO:0007669"/>
    <property type="project" value="InterPro"/>
</dbReference>
<dbReference type="InterPro" id="IPR022830">
    <property type="entry name" value="Indigdn_synthA-like"/>
</dbReference>
<evidence type="ECO:0000256" key="3">
    <source>
        <dbReference type="ARBA" id="ARBA00023211"/>
    </source>
</evidence>
<feature type="region of interest" description="Disordered" evidence="6">
    <location>
        <begin position="923"/>
        <end position="952"/>
    </location>
</feature>
<feature type="region of interest" description="Disordered" evidence="6">
    <location>
        <begin position="848"/>
        <end position="876"/>
    </location>
</feature>
<evidence type="ECO:0000256" key="4">
    <source>
        <dbReference type="ARBA" id="ARBA00023239"/>
    </source>
</evidence>
<evidence type="ECO:0000313" key="8">
    <source>
        <dbReference type="EMBL" id="KAK3208166.1"/>
    </source>
</evidence>
<comment type="caution">
    <text evidence="8">The sequence shown here is derived from an EMBL/GenBank/DDBJ whole genome shotgun (WGS) entry which is preliminary data.</text>
</comment>
<dbReference type="InterPro" id="IPR007342">
    <property type="entry name" value="PsuG"/>
</dbReference>
<dbReference type="Gene3D" id="3.40.1190.20">
    <property type="match status" value="1"/>
</dbReference>
<keyword evidence="4" id="KW-0456">Lyase</keyword>
<reference evidence="8 9" key="1">
    <citation type="submission" date="2021-02" db="EMBL/GenBank/DDBJ databases">
        <title>Genome assembly of Pseudopithomyces chartarum.</title>
        <authorList>
            <person name="Jauregui R."/>
            <person name="Singh J."/>
            <person name="Voisey C."/>
        </authorList>
    </citation>
    <scope>NUCLEOTIDE SEQUENCE [LARGE SCALE GENOMIC DNA]</scope>
    <source>
        <strain evidence="8 9">AGR01</strain>
    </source>
</reference>
<dbReference type="EMBL" id="WVTA01000008">
    <property type="protein sequence ID" value="KAK3208166.1"/>
    <property type="molecule type" value="Genomic_DNA"/>
</dbReference>
<feature type="region of interest" description="Disordered" evidence="6">
    <location>
        <begin position="363"/>
        <end position="382"/>
    </location>
</feature>